<feature type="compositionally biased region" description="Basic and acidic residues" evidence="2">
    <location>
        <begin position="339"/>
        <end position="377"/>
    </location>
</feature>
<gene>
    <name evidence="4" type="ORF">M9Y10_014018</name>
</gene>
<dbReference type="InterPro" id="IPR008971">
    <property type="entry name" value="HSP40/DnaJ_pept-bd"/>
</dbReference>
<keyword evidence="5" id="KW-1185">Reference proteome</keyword>
<dbReference type="SUPFAM" id="SSF49493">
    <property type="entry name" value="HSP40/DnaJ peptide-binding domain"/>
    <property type="match status" value="2"/>
</dbReference>
<comment type="caution">
    <text evidence="4">The sequence shown here is derived from an EMBL/GenBank/DDBJ whole genome shotgun (WGS) entry which is preliminary data.</text>
</comment>
<dbReference type="CDD" id="cd06257">
    <property type="entry name" value="DnaJ"/>
    <property type="match status" value="1"/>
</dbReference>
<dbReference type="Pfam" id="PF01556">
    <property type="entry name" value="DnaJ_C"/>
    <property type="match status" value="1"/>
</dbReference>
<dbReference type="InterPro" id="IPR002939">
    <property type="entry name" value="DnaJ_C"/>
</dbReference>
<name>A0ABR2KYC0_9EUKA</name>
<evidence type="ECO:0000313" key="4">
    <source>
        <dbReference type="EMBL" id="KAK8896125.1"/>
    </source>
</evidence>
<dbReference type="Proteomes" id="UP001470230">
    <property type="component" value="Unassembled WGS sequence"/>
</dbReference>
<evidence type="ECO:0000259" key="3">
    <source>
        <dbReference type="PROSITE" id="PS50076"/>
    </source>
</evidence>
<dbReference type="PANTHER" id="PTHR24078">
    <property type="entry name" value="DNAJ HOMOLOG SUBFAMILY C MEMBER"/>
    <property type="match status" value="1"/>
</dbReference>
<protein>
    <submittedName>
        <fullName evidence="4">Molecular chaperone (DnaJ superfamily)</fullName>
    </submittedName>
</protein>
<dbReference type="PROSITE" id="PS00636">
    <property type="entry name" value="DNAJ_1"/>
    <property type="match status" value="1"/>
</dbReference>
<feature type="compositionally biased region" description="Low complexity" evidence="2">
    <location>
        <begin position="91"/>
        <end position="105"/>
    </location>
</feature>
<dbReference type="EMBL" id="JAPFFF010000002">
    <property type="protein sequence ID" value="KAK8896125.1"/>
    <property type="molecule type" value="Genomic_DNA"/>
</dbReference>
<dbReference type="Pfam" id="PF00226">
    <property type="entry name" value="DnaJ"/>
    <property type="match status" value="1"/>
</dbReference>
<dbReference type="SUPFAM" id="SSF46565">
    <property type="entry name" value="Chaperone J-domain"/>
    <property type="match status" value="1"/>
</dbReference>
<reference evidence="4 5" key="1">
    <citation type="submission" date="2024-04" db="EMBL/GenBank/DDBJ databases">
        <title>Tritrichomonas musculus Genome.</title>
        <authorList>
            <person name="Alves-Ferreira E."/>
            <person name="Grigg M."/>
            <person name="Lorenzi H."/>
            <person name="Galac M."/>
        </authorList>
    </citation>
    <scope>NUCLEOTIDE SEQUENCE [LARGE SCALE GENOMIC DNA]</scope>
    <source>
        <strain evidence="4 5">EAF2021</strain>
    </source>
</reference>
<keyword evidence="1" id="KW-0143">Chaperone</keyword>
<organism evidence="4 5">
    <name type="scientific">Tritrichomonas musculus</name>
    <dbReference type="NCBI Taxonomy" id="1915356"/>
    <lineage>
        <taxon>Eukaryota</taxon>
        <taxon>Metamonada</taxon>
        <taxon>Parabasalia</taxon>
        <taxon>Tritrichomonadida</taxon>
        <taxon>Tritrichomonadidae</taxon>
        <taxon>Tritrichomonas</taxon>
    </lineage>
</organism>
<dbReference type="SMART" id="SM00271">
    <property type="entry name" value="DnaJ"/>
    <property type="match status" value="1"/>
</dbReference>
<feature type="region of interest" description="Disordered" evidence="2">
    <location>
        <begin position="309"/>
        <end position="469"/>
    </location>
</feature>
<dbReference type="PROSITE" id="PS50076">
    <property type="entry name" value="DNAJ_2"/>
    <property type="match status" value="1"/>
</dbReference>
<proteinExistence type="predicted"/>
<dbReference type="InterPro" id="IPR001623">
    <property type="entry name" value="DnaJ_domain"/>
</dbReference>
<dbReference type="Gene3D" id="2.60.260.20">
    <property type="entry name" value="Urease metallochaperone UreE, N-terminal domain"/>
    <property type="match status" value="2"/>
</dbReference>
<sequence>MGKDFYAILEVPRDADATQLKKAYRKLAMKWHPDKNPNNQEEAQTKFQEIAEAYSILNDPKKREIYDKYGEEGLKIGGNPHNYSNSKPSRSETTNSTSSTNNRFQNNQSYHFTQQQAEDLFRSIFGNLGSFFFGMRNEPKMKRSPSVGPSPNPVHDMFGDDDANFAFQAGPRRRPSYSGIHGIFMTNHNDDDFFGFPAAPKVRRMSSIHDMMFGGHHDDFFGFATHPKIRRSPSVGERISSMMHGMFGDHDDFFGFPAGPRIRRSPSAGPQMRSDFHGIFGVFKNWVSADDDNDDDSFFAMGAAFPSHRVNGAASRRSASVGRKPENMKGSFRSSKNQEANENRGRFESSAHKRGFRSETNSRKEGVKSPHIFEAKAHNRNFKASHKNDSEDKSPFTPNPRHRSRSRRNPSVEIKRPENSYETGKDLKETRQPNPRNIFRARKNLNSSTDKPNNNNKGNQRAERRRTENIGNINEEDIFDTKLHLNVKRNPRIVGRKPKDEESRITGETFYFGKDKENKPQIPTRIIEVPCTLEQLYKCGGKRIRINRKINGEKEEKVINLKLKPWWKDGTKIRFKGEGDQKSGYLPQDIQVIIRELKHDLYRRKGDDLICNVEITQKLASEGFEIDQKGIDGKNIHLAIKDEITPNEEKRVKGAGMKTKNGERGDIIFRFKVAANNNIKKQKENVKVPAPFKY</sequence>
<evidence type="ECO:0000313" key="5">
    <source>
        <dbReference type="Proteomes" id="UP001470230"/>
    </source>
</evidence>
<evidence type="ECO:0000256" key="1">
    <source>
        <dbReference type="ARBA" id="ARBA00023186"/>
    </source>
</evidence>
<dbReference type="Gene3D" id="1.10.287.110">
    <property type="entry name" value="DnaJ domain"/>
    <property type="match status" value="1"/>
</dbReference>
<evidence type="ECO:0000256" key="2">
    <source>
        <dbReference type="SAM" id="MobiDB-lite"/>
    </source>
</evidence>
<feature type="compositionally biased region" description="Basic and acidic residues" evidence="2">
    <location>
        <begin position="413"/>
        <end position="431"/>
    </location>
</feature>
<dbReference type="InterPro" id="IPR051339">
    <property type="entry name" value="DnaJ_subfamily_B"/>
</dbReference>
<dbReference type="InterPro" id="IPR036869">
    <property type="entry name" value="J_dom_sf"/>
</dbReference>
<feature type="compositionally biased region" description="Polar residues" evidence="2">
    <location>
        <begin position="444"/>
        <end position="459"/>
    </location>
</feature>
<dbReference type="InterPro" id="IPR018253">
    <property type="entry name" value="DnaJ_domain_CS"/>
</dbReference>
<dbReference type="CDD" id="cd10747">
    <property type="entry name" value="DnaJ_C"/>
    <property type="match status" value="1"/>
</dbReference>
<accession>A0ABR2KYC0</accession>
<dbReference type="PANTHER" id="PTHR24078:SF562">
    <property type="entry name" value="DNAJ DOMAIN CONTAINING PROTEIN"/>
    <property type="match status" value="1"/>
</dbReference>
<feature type="region of interest" description="Disordered" evidence="2">
    <location>
        <begin position="73"/>
        <end position="105"/>
    </location>
</feature>
<dbReference type="PRINTS" id="PR00625">
    <property type="entry name" value="JDOMAIN"/>
</dbReference>
<feature type="domain" description="J" evidence="3">
    <location>
        <begin position="4"/>
        <end position="70"/>
    </location>
</feature>